<evidence type="ECO:0000259" key="1">
    <source>
        <dbReference type="PROSITE" id="PS50943"/>
    </source>
</evidence>
<dbReference type="Gene3D" id="3.30.450.180">
    <property type="match status" value="1"/>
</dbReference>
<dbReference type="GO" id="GO:0003677">
    <property type="term" value="F:DNA binding"/>
    <property type="evidence" value="ECO:0007669"/>
    <property type="project" value="InterPro"/>
</dbReference>
<dbReference type="InterPro" id="IPR041413">
    <property type="entry name" value="MLTR_LBD"/>
</dbReference>
<proteinExistence type="predicted"/>
<dbReference type="Pfam" id="PF13560">
    <property type="entry name" value="HTH_31"/>
    <property type="match status" value="1"/>
</dbReference>
<dbReference type="InterPro" id="IPR010982">
    <property type="entry name" value="Lambda_DNA-bd_dom_sf"/>
</dbReference>
<dbReference type="Pfam" id="PF17765">
    <property type="entry name" value="MLTR_LBD"/>
    <property type="match status" value="1"/>
</dbReference>
<feature type="domain" description="HTH cro/C1-type" evidence="1">
    <location>
        <begin position="44"/>
        <end position="96"/>
    </location>
</feature>
<dbReference type="SMART" id="SM00530">
    <property type="entry name" value="HTH_XRE"/>
    <property type="match status" value="1"/>
</dbReference>
<dbReference type="SUPFAM" id="SSF47413">
    <property type="entry name" value="lambda repressor-like DNA-binding domains"/>
    <property type="match status" value="1"/>
</dbReference>
<keyword evidence="3" id="KW-1185">Reference proteome</keyword>
<sequence>MSRVGCWPIESGMPSTHQLGDYLRARRELLRPHDVGLTEGPGRRRVAGLRRSEVAILAGISTEYYVKLEQGQEANPTTQVLDALSRALKLDDTATVYLHALVKATERPAPQASSSAIDRTQWLIDSWPMTAAMVLDRYNDILAMNPLMAALVAGYRPGRNALTVLLTDPELRELYLEWEGLSGRSIGLLRSRVGLAPDQPRVQELIAELTRDSPRFRELWRRHDIEGMTEGTHPMNHPEVGRLDLHYAHLPLVGAEDHTIFLYYAEPGTPHELALARLVSGR</sequence>
<dbReference type="AlphaFoldDB" id="A0A4V2JF68"/>
<dbReference type="EMBL" id="SISG01000001">
    <property type="protein sequence ID" value="TBN58329.1"/>
    <property type="molecule type" value="Genomic_DNA"/>
</dbReference>
<dbReference type="InterPro" id="IPR001387">
    <property type="entry name" value="Cro/C1-type_HTH"/>
</dbReference>
<dbReference type="PANTHER" id="PTHR35010:SF2">
    <property type="entry name" value="BLL4672 PROTEIN"/>
    <property type="match status" value="1"/>
</dbReference>
<organism evidence="2 3">
    <name type="scientific">Glaciihabitans arcticus</name>
    <dbReference type="NCBI Taxonomy" id="2668039"/>
    <lineage>
        <taxon>Bacteria</taxon>
        <taxon>Bacillati</taxon>
        <taxon>Actinomycetota</taxon>
        <taxon>Actinomycetes</taxon>
        <taxon>Micrococcales</taxon>
        <taxon>Microbacteriaceae</taxon>
        <taxon>Glaciihabitans</taxon>
    </lineage>
</organism>
<comment type="caution">
    <text evidence="2">The sequence shown here is derived from an EMBL/GenBank/DDBJ whole genome shotgun (WGS) entry which is preliminary data.</text>
</comment>
<evidence type="ECO:0000313" key="3">
    <source>
        <dbReference type="Proteomes" id="UP000294194"/>
    </source>
</evidence>
<dbReference type="PANTHER" id="PTHR35010">
    <property type="entry name" value="BLL4672 PROTEIN-RELATED"/>
    <property type="match status" value="1"/>
</dbReference>
<dbReference type="Gene3D" id="1.10.260.40">
    <property type="entry name" value="lambda repressor-like DNA-binding domains"/>
    <property type="match status" value="1"/>
</dbReference>
<dbReference type="Proteomes" id="UP000294194">
    <property type="component" value="Unassembled WGS sequence"/>
</dbReference>
<name>A0A4V2JF68_9MICO</name>
<dbReference type="CDD" id="cd00093">
    <property type="entry name" value="HTH_XRE"/>
    <property type="match status" value="1"/>
</dbReference>
<accession>A0A4V2JF68</accession>
<evidence type="ECO:0000313" key="2">
    <source>
        <dbReference type="EMBL" id="TBN58329.1"/>
    </source>
</evidence>
<protein>
    <submittedName>
        <fullName evidence="2">XRE family transcriptional regulator</fullName>
    </submittedName>
</protein>
<reference evidence="3" key="1">
    <citation type="submission" date="2019-02" db="EMBL/GenBank/DDBJ databases">
        <title>Glaciihabitans arcticus sp. nov., a psychrotolerant bacterium isolated from polar soil.</title>
        <authorList>
            <person name="Dahal R.H."/>
        </authorList>
    </citation>
    <scope>NUCLEOTIDE SEQUENCE [LARGE SCALE GENOMIC DNA]</scope>
    <source>
        <strain evidence="3">RP-3-7</strain>
    </source>
</reference>
<dbReference type="PROSITE" id="PS50943">
    <property type="entry name" value="HTH_CROC1"/>
    <property type="match status" value="1"/>
</dbReference>
<gene>
    <name evidence="2" type="ORF">EYE40_13525</name>
</gene>